<dbReference type="HAMAP" id="MF_02040">
    <property type="entry name" value="Mrp_NBP35"/>
    <property type="match status" value="1"/>
</dbReference>
<keyword evidence="7" id="KW-1185">Reference proteome</keyword>
<dbReference type="VEuPathDB" id="PiroplasmaDB:BEWA_013660"/>
<dbReference type="PROSITE" id="PS01215">
    <property type="entry name" value="MRP"/>
    <property type="match status" value="1"/>
</dbReference>
<keyword evidence="5" id="KW-0411">Iron-sulfur</keyword>
<keyword evidence="4" id="KW-0408">Iron</keyword>
<keyword evidence="1" id="KW-0479">Metal-binding</keyword>
<evidence type="ECO:0000256" key="5">
    <source>
        <dbReference type="ARBA" id="ARBA00023014"/>
    </source>
</evidence>
<dbReference type="eggNOG" id="KOG3022">
    <property type="taxonomic scope" value="Eukaryota"/>
</dbReference>
<dbReference type="Pfam" id="PF10609">
    <property type="entry name" value="ParA"/>
    <property type="match status" value="1"/>
</dbReference>
<dbReference type="AlphaFoldDB" id="L1LBL4"/>
<dbReference type="GO" id="GO:0140663">
    <property type="term" value="F:ATP-dependent FeS chaperone activity"/>
    <property type="evidence" value="ECO:0007669"/>
    <property type="project" value="InterPro"/>
</dbReference>
<reference evidence="6 7" key="1">
    <citation type="journal article" date="2012" name="BMC Genomics">
        <title>Comparative genomic analysis and phylogenetic position of Theileria equi.</title>
        <authorList>
            <person name="Kappmeyer L.S."/>
            <person name="Thiagarajan M."/>
            <person name="Herndon D.R."/>
            <person name="Ramsay J.D."/>
            <person name="Caler E."/>
            <person name="Djikeng A."/>
            <person name="Gillespie J.J."/>
            <person name="Lau A.O."/>
            <person name="Roalson E.H."/>
            <person name="Silva J.C."/>
            <person name="Silva M.G."/>
            <person name="Suarez C.E."/>
            <person name="Ueti M.W."/>
            <person name="Nene V.M."/>
            <person name="Mealey R.H."/>
            <person name="Knowles D.P."/>
            <person name="Brayton K.A."/>
        </authorList>
    </citation>
    <scope>NUCLEOTIDE SEQUENCE [LARGE SCALE GENOMIC DNA]</scope>
    <source>
        <strain evidence="6 7">WA</strain>
    </source>
</reference>
<dbReference type="CDD" id="cd02037">
    <property type="entry name" value="Mrp_NBP35"/>
    <property type="match status" value="1"/>
</dbReference>
<proteinExistence type="inferred from homology"/>
<dbReference type="PANTHER" id="PTHR23264">
    <property type="entry name" value="NUCLEOTIDE-BINDING PROTEIN NBP35 YEAST -RELATED"/>
    <property type="match status" value="1"/>
</dbReference>
<evidence type="ECO:0000256" key="3">
    <source>
        <dbReference type="ARBA" id="ARBA00022840"/>
    </source>
</evidence>
<dbReference type="KEGG" id="beq:BEWA_013660"/>
<dbReference type="Gene3D" id="3.40.50.300">
    <property type="entry name" value="P-loop containing nucleotide triphosphate hydrolases"/>
    <property type="match status" value="1"/>
</dbReference>
<dbReference type="PANTHER" id="PTHR23264:SF19">
    <property type="entry name" value="CYTOSOLIC FE-S CLUSTER ASSEMBLY FACTOR NUBP2"/>
    <property type="match status" value="1"/>
</dbReference>
<dbReference type="GO" id="GO:0046872">
    <property type="term" value="F:metal ion binding"/>
    <property type="evidence" value="ECO:0007669"/>
    <property type="project" value="UniProtKB-KW"/>
</dbReference>
<sequence length="335" mass="36630">MESEEKKNTSFLGRFYDFVECYQREFKYAFLIASYYAIRKFVQGRVASKNGGDIPEECPGMDSSRAGKSSACEGCPNQSACASGESQRAAEGLKESVYNSLSNIGEVLLVMSGKGGVGKSTISTQLAFALEKQGFRVGLLDIDITGPSIPGMTNTRGHEVYESAYGWTPVYIQDSLAVMSIGYLLQDERAAIIWRGPKKDSLIKHFLTGVHWETLDYLVVDCPPGTSDELITIASLLEKCNKRAILVTTPQKRSVDDVIRSAQFCKDVNIKVAMLVENMTGSVFDSNSGAAADLCKSFHIKNHVKIPSNSRITQAGEAGIALDNFNPFEKLTNLL</sequence>
<dbReference type="GO" id="GO:0016226">
    <property type="term" value="P:iron-sulfur cluster assembly"/>
    <property type="evidence" value="ECO:0007669"/>
    <property type="project" value="InterPro"/>
</dbReference>
<dbReference type="GO" id="GO:0051536">
    <property type="term" value="F:iron-sulfur cluster binding"/>
    <property type="evidence" value="ECO:0007669"/>
    <property type="project" value="UniProtKB-KW"/>
</dbReference>
<dbReference type="InterPro" id="IPR000808">
    <property type="entry name" value="Mrp-like_CS"/>
</dbReference>
<keyword evidence="3" id="KW-0067">ATP-binding</keyword>
<gene>
    <name evidence="6" type="ORF">BEWA_013660</name>
</gene>
<dbReference type="RefSeq" id="XP_004832259.1">
    <property type="nucleotide sequence ID" value="XM_004832202.1"/>
</dbReference>
<dbReference type="Proteomes" id="UP000031512">
    <property type="component" value="Unassembled WGS sequence"/>
</dbReference>
<dbReference type="InterPro" id="IPR027417">
    <property type="entry name" value="P-loop_NTPase"/>
</dbReference>
<dbReference type="OrthoDB" id="1741334at2759"/>
<dbReference type="EMBL" id="ACOU01000004">
    <property type="protein sequence ID" value="EKX72807.1"/>
    <property type="molecule type" value="Genomic_DNA"/>
</dbReference>
<dbReference type="STRING" id="1537102.L1LBL4"/>
<evidence type="ECO:0000256" key="1">
    <source>
        <dbReference type="ARBA" id="ARBA00022723"/>
    </source>
</evidence>
<dbReference type="GeneID" id="15804442"/>
<keyword evidence="2" id="KW-0547">Nucleotide-binding</keyword>
<dbReference type="SUPFAM" id="SSF52540">
    <property type="entry name" value="P-loop containing nucleoside triphosphate hydrolases"/>
    <property type="match status" value="1"/>
</dbReference>
<evidence type="ECO:0000256" key="4">
    <source>
        <dbReference type="ARBA" id="ARBA00023004"/>
    </source>
</evidence>
<organism evidence="6 7">
    <name type="scientific">Theileria equi strain WA</name>
    <dbReference type="NCBI Taxonomy" id="1537102"/>
    <lineage>
        <taxon>Eukaryota</taxon>
        <taxon>Sar</taxon>
        <taxon>Alveolata</taxon>
        <taxon>Apicomplexa</taxon>
        <taxon>Aconoidasida</taxon>
        <taxon>Piroplasmida</taxon>
        <taxon>Theileriidae</taxon>
        <taxon>Theileria</taxon>
    </lineage>
</organism>
<evidence type="ECO:0000313" key="7">
    <source>
        <dbReference type="Proteomes" id="UP000031512"/>
    </source>
</evidence>
<comment type="caution">
    <text evidence="6">The sequence shown here is derived from an EMBL/GenBank/DDBJ whole genome shotgun (WGS) entry which is preliminary data.</text>
</comment>
<protein>
    <recommendedName>
        <fullName evidence="8">Cytosolic Fe-S cluster assembly factor NUBP1 homolog</fullName>
    </recommendedName>
</protein>
<evidence type="ECO:0000256" key="2">
    <source>
        <dbReference type="ARBA" id="ARBA00022741"/>
    </source>
</evidence>
<dbReference type="InterPro" id="IPR033756">
    <property type="entry name" value="YlxH/NBP35"/>
</dbReference>
<name>L1LBL4_THEEQ</name>
<dbReference type="InterPro" id="IPR019591">
    <property type="entry name" value="Mrp/NBP35_ATP-bd"/>
</dbReference>
<accession>L1LBL4</accession>
<dbReference type="GO" id="GO:0005524">
    <property type="term" value="F:ATP binding"/>
    <property type="evidence" value="ECO:0007669"/>
    <property type="project" value="UniProtKB-KW"/>
</dbReference>
<evidence type="ECO:0000313" key="6">
    <source>
        <dbReference type="EMBL" id="EKX72807.1"/>
    </source>
</evidence>
<dbReference type="GO" id="GO:0005829">
    <property type="term" value="C:cytosol"/>
    <property type="evidence" value="ECO:0007669"/>
    <property type="project" value="TreeGrafter"/>
</dbReference>
<evidence type="ECO:0008006" key="8">
    <source>
        <dbReference type="Google" id="ProtNLM"/>
    </source>
</evidence>